<evidence type="ECO:0000313" key="2">
    <source>
        <dbReference type="EMBL" id="SVE19215.1"/>
    </source>
</evidence>
<keyword evidence="1" id="KW-0472">Membrane</keyword>
<keyword evidence="1" id="KW-0812">Transmembrane</keyword>
<reference evidence="2" key="1">
    <citation type="submission" date="2018-05" db="EMBL/GenBank/DDBJ databases">
        <authorList>
            <person name="Lanie J.A."/>
            <person name="Ng W.-L."/>
            <person name="Kazmierczak K.M."/>
            <person name="Andrzejewski T.M."/>
            <person name="Davidsen T.M."/>
            <person name="Wayne K.J."/>
            <person name="Tettelin H."/>
            <person name="Glass J.I."/>
            <person name="Rusch D."/>
            <person name="Podicherti R."/>
            <person name="Tsui H.-C.T."/>
            <person name="Winkler M.E."/>
        </authorList>
    </citation>
    <scope>NUCLEOTIDE SEQUENCE</scope>
</reference>
<dbReference type="EMBL" id="UINC01200364">
    <property type="protein sequence ID" value="SVE19215.1"/>
    <property type="molecule type" value="Genomic_DNA"/>
</dbReference>
<protein>
    <submittedName>
        <fullName evidence="2">Uncharacterized protein</fullName>
    </submittedName>
</protein>
<sequence length="41" mass="4583">IMFEEVPTLNTLIGSTLIVFAGLFVYYQESRTANTNNQTGE</sequence>
<keyword evidence="1" id="KW-1133">Transmembrane helix</keyword>
<accession>A0A383BIP1</accession>
<feature type="transmembrane region" description="Helical" evidence="1">
    <location>
        <begin position="6"/>
        <end position="27"/>
    </location>
</feature>
<organism evidence="2">
    <name type="scientific">marine metagenome</name>
    <dbReference type="NCBI Taxonomy" id="408172"/>
    <lineage>
        <taxon>unclassified sequences</taxon>
        <taxon>metagenomes</taxon>
        <taxon>ecological metagenomes</taxon>
    </lineage>
</organism>
<proteinExistence type="predicted"/>
<evidence type="ECO:0000256" key="1">
    <source>
        <dbReference type="SAM" id="Phobius"/>
    </source>
</evidence>
<name>A0A383BIP1_9ZZZZ</name>
<gene>
    <name evidence="2" type="ORF">METZ01_LOCUS472069</name>
</gene>
<dbReference type="AlphaFoldDB" id="A0A383BIP1"/>
<feature type="non-terminal residue" evidence="2">
    <location>
        <position position="1"/>
    </location>
</feature>